<evidence type="ECO:0000256" key="3">
    <source>
        <dbReference type="ARBA" id="ARBA00020726"/>
    </source>
</evidence>
<keyword evidence="11" id="KW-0653">Protein transport</keyword>
<comment type="subcellular location">
    <subcellularLocation>
        <location evidence="1 11">Mitochondrion inner membrane</location>
        <topology evidence="1 11">Single-pass membrane protein</topology>
    </subcellularLocation>
</comment>
<dbReference type="PANTHER" id="PTHR13032">
    <property type="entry name" value="MITOCHONDRIAL IMPORT INNER MEMBRANE TRANSLOCASE SUBUNIT TIM21"/>
    <property type="match status" value="1"/>
</dbReference>
<keyword evidence="7 11" id="KW-1133">Transmembrane helix</keyword>
<dbReference type="GeneID" id="64859874"/>
<dbReference type="InterPro" id="IPR013261">
    <property type="entry name" value="Tim21"/>
</dbReference>
<evidence type="ECO:0000256" key="5">
    <source>
        <dbReference type="ARBA" id="ARBA00022792"/>
    </source>
</evidence>
<evidence type="ECO:0000256" key="4">
    <source>
        <dbReference type="ARBA" id="ARBA00022692"/>
    </source>
</evidence>
<keyword evidence="13" id="KW-1185">Reference proteome</keyword>
<evidence type="ECO:0000256" key="1">
    <source>
        <dbReference type="ARBA" id="ARBA00004434"/>
    </source>
</evidence>
<protein>
    <recommendedName>
        <fullName evidence="3 11">Mitochondrial import inner membrane translocase subunit Tim21</fullName>
    </recommendedName>
</protein>
<dbReference type="PANTHER" id="PTHR13032:SF6">
    <property type="entry name" value="MITOCHONDRIAL IMPORT INNER MEMBRANE TRANSLOCASE SUBUNIT TIM21"/>
    <property type="match status" value="1"/>
</dbReference>
<dbReference type="GO" id="GO:0030150">
    <property type="term" value="P:protein import into mitochondrial matrix"/>
    <property type="evidence" value="ECO:0007669"/>
    <property type="project" value="UniProtKB-UniRule"/>
</dbReference>
<sequence>MLSTFSIVRPKGLHTLTSRAALRAIDSKLTSSIIFQSSKRSISITSPLSNESNKKKPSEKKTTTSIWPKLKSFTTFTFSAALVVGAIGVSTVVIYLIGAELFSPSGDTQLFNRAVSLVQKDQELRQSLQSNDTLYRERLKAYGEMITHDRWTRNRPIVSKRRIDNDGNVHCFLRFHIESKKKIGLVHCEAVEKQGSLLPEFVSLYVDIKGEKRHFIIKPKLQKQPKSTGFLGVNWGPKRT</sequence>
<organism evidence="12 13">
    <name type="scientific">Maudiozyma barnettii</name>
    <dbReference type="NCBI Taxonomy" id="61262"/>
    <lineage>
        <taxon>Eukaryota</taxon>
        <taxon>Fungi</taxon>
        <taxon>Dikarya</taxon>
        <taxon>Ascomycota</taxon>
        <taxon>Saccharomycotina</taxon>
        <taxon>Saccharomycetes</taxon>
        <taxon>Saccharomycetales</taxon>
        <taxon>Saccharomycetaceae</taxon>
        <taxon>Maudiozyma</taxon>
    </lineage>
</organism>
<proteinExistence type="inferred from homology"/>
<keyword evidence="9 11" id="KW-0496">Mitochondrion</keyword>
<keyword evidence="5 11" id="KW-0999">Mitochondrion inner membrane</keyword>
<comment type="similarity">
    <text evidence="2 11">Belongs to the TIM21 family.</text>
</comment>
<keyword evidence="4 11" id="KW-0812">Transmembrane</keyword>
<keyword evidence="10 11" id="KW-0472">Membrane</keyword>
<comment type="function">
    <text evidence="11">Essential component of the TIM23 complex, a complex that mediates the translocation of transit peptide-containing proteins across the mitochondrial inner membrane.</text>
</comment>
<keyword evidence="8 11" id="KW-0811">Translocation</keyword>
<dbReference type="AlphaFoldDB" id="A0A8H2VJA4"/>
<evidence type="ECO:0000256" key="9">
    <source>
        <dbReference type="ARBA" id="ARBA00023128"/>
    </source>
</evidence>
<dbReference type="EMBL" id="CAEFZW010000011">
    <property type="protein sequence ID" value="CAB4256781.1"/>
    <property type="molecule type" value="Genomic_DNA"/>
</dbReference>
<keyword evidence="6" id="KW-0809">Transit peptide</keyword>
<gene>
    <name evidence="12" type="ORF">KABA2_11S03168</name>
</gene>
<comment type="subunit">
    <text evidence="11">Component of the TIM23 complex.</text>
</comment>
<dbReference type="Gene3D" id="3.10.450.320">
    <property type="entry name" value="Mitochondrial import inner membrane translocase subunit Tim21"/>
    <property type="match status" value="1"/>
</dbReference>
<comment type="caution">
    <text evidence="12">The sequence shown here is derived from an EMBL/GenBank/DDBJ whole genome shotgun (WGS) entry which is preliminary data.</text>
</comment>
<dbReference type="FunFam" id="3.10.450.320:FF:000002">
    <property type="entry name" value="Mitochondrial import inner membrane translocase subunit tim21"/>
    <property type="match status" value="1"/>
</dbReference>
<feature type="transmembrane region" description="Helical" evidence="11">
    <location>
        <begin position="76"/>
        <end position="98"/>
    </location>
</feature>
<dbReference type="InterPro" id="IPR038552">
    <property type="entry name" value="Tim21_IMS_sf"/>
</dbReference>
<evidence type="ECO:0000256" key="2">
    <source>
        <dbReference type="ARBA" id="ARBA00010867"/>
    </source>
</evidence>
<accession>A0A8H2VJA4</accession>
<evidence type="ECO:0000256" key="11">
    <source>
        <dbReference type="RuleBase" id="RU367142"/>
    </source>
</evidence>
<dbReference type="Pfam" id="PF08294">
    <property type="entry name" value="TIM21"/>
    <property type="match status" value="1"/>
</dbReference>
<evidence type="ECO:0000313" key="12">
    <source>
        <dbReference type="EMBL" id="CAB4256781.1"/>
    </source>
</evidence>
<dbReference type="Proteomes" id="UP000644660">
    <property type="component" value="Unassembled WGS sequence"/>
</dbReference>
<dbReference type="GO" id="GO:0005744">
    <property type="term" value="C:TIM23 mitochondrial import inner membrane translocase complex"/>
    <property type="evidence" value="ECO:0007669"/>
    <property type="project" value="UniProtKB-UniRule"/>
</dbReference>
<evidence type="ECO:0000256" key="10">
    <source>
        <dbReference type="ARBA" id="ARBA00023136"/>
    </source>
</evidence>
<evidence type="ECO:0000256" key="7">
    <source>
        <dbReference type="ARBA" id="ARBA00022989"/>
    </source>
</evidence>
<evidence type="ECO:0000256" key="6">
    <source>
        <dbReference type="ARBA" id="ARBA00022946"/>
    </source>
</evidence>
<dbReference type="OrthoDB" id="436405at2759"/>
<keyword evidence="11" id="KW-0813">Transport</keyword>
<evidence type="ECO:0000256" key="8">
    <source>
        <dbReference type="ARBA" id="ARBA00023010"/>
    </source>
</evidence>
<reference evidence="12 13" key="1">
    <citation type="submission" date="2020-05" db="EMBL/GenBank/DDBJ databases">
        <authorList>
            <person name="Casaregola S."/>
            <person name="Devillers H."/>
            <person name="Grondin C."/>
        </authorList>
    </citation>
    <scope>NUCLEOTIDE SEQUENCE [LARGE SCALE GENOMIC DNA]</scope>
    <source>
        <strain evidence="12 13">CLIB 1767</strain>
    </source>
</reference>
<name>A0A8H2VJA4_9SACH</name>
<dbReference type="RefSeq" id="XP_041408625.1">
    <property type="nucleotide sequence ID" value="XM_041552691.1"/>
</dbReference>
<evidence type="ECO:0000313" key="13">
    <source>
        <dbReference type="Proteomes" id="UP000644660"/>
    </source>
</evidence>